<dbReference type="EMBL" id="JAENIO010000006">
    <property type="protein sequence ID" value="MBK1833237.1"/>
    <property type="molecule type" value="Genomic_DNA"/>
</dbReference>
<dbReference type="AlphaFoldDB" id="A0A934VLH2"/>
<dbReference type="Proteomes" id="UP000604083">
    <property type="component" value="Unassembled WGS sequence"/>
</dbReference>
<organism evidence="1 2">
    <name type="scientific">Roseibacillus ishigakijimensis</name>
    <dbReference type="NCBI Taxonomy" id="454146"/>
    <lineage>
        <taxon>Bacteria</taxon>
        <taxon>Pseudomonadati</taxon>
        <taxon>Verrucomicrobiota</taxon>
        <taxon>Verrucomicrobiia</taxon>
        <taxon>Verrucomicrobiales</taxon>
        <taxon>Verrucomicrobiaceae</taxon>
        <taxon>Roseibacillus</taxon>
    </lineage>
</organism>
<dbReference type="RefSeq" id="WP_200390671.1">
    <property type="nucleotide sequence ID" value="NZ_JAENIO010000006.1"/>
</dbReference>
<sequence length="154" mass="17716">MNLRLSQDEFTTLIDMVSLAAEVASLNQKPGTETSAESFADLEDKILARARAEGYHGIIEVDPDTGKNRVTADYQAGSYIQSCIDEMRNEIFWDELSFRLAERELIREIGENNYLSLPEERRMTRISPLQKRYWDRFTRHGIDHLHEISPPGQG</sequence>
<keyword evidence="2" id="KW-1185">Reference proteome</keyword>
<gene>
    <name evidence="1" type="ORF">JIN78_04120</name>
</gene>
<reference evidence="1" key="1">
    <citation type="submission" date="2021-01" db="EMBL/GenBank/DDBJ databases">
        <title>Modified the classification status of verrucomicrobia.</title>
        <authorList>
            <person name="Feng X."/>
        </authorList>
    </citation>
    <scope>NUCLEOTIDE SEQUENCE</scope>
    <source>
        <strain evidence="1">KCTC 12986</strain>
    </source>
</reference>
<comment type="caution">
    <text evidence="1">The sequence shown here is derived from an EMBL/GenBank/DDBJ whole genome shotgun (WGS) entry which is preliminary data.</text>
</comment>
<protein>
    <submittedName>
        <fullName evidence="1">Uncharacterized protein</fullName>
    </submittedName>
</protein>
<proteinExistence type="predicted"/>
<name>A0A934VLH2_9BACT</name>
<evidence type="ECO:0000313" key="1">
    <source>
        <dbReference type="EMBL" id="MBK1833237.1"/>
    </source>
</evidence>
<accession>A0A934VLH2</accession>
<evidence type="ECO:0000313" key="2">
    <source>
        <dbReference type="Proteomes" id="UP000604083"/>
    </source>
</evidence>